<evidence type="ECO:0008006" key="4">
    <source>
        <dbReference type="Google" id="ProtNLM"/>
    </source>
</evidence>
<evidence type="ECO:0000256" key="1">
    <source>
        <dbReference type="SAM" id="SignalP"/>
    </source>
</evidence>
<evidence type="ECO:0000313" key="2">
    <source>
        <dbReference type="EMBL" id="TQV88282.1"/>
    </source>
</evidence>
<keyword evidence="3" id="KW-1185">Reference proteome</keyword>
<organism evidence="2 3">
    <name type="scientific">Aliikangiella coralliicola</name>
    <dbReference type="NCBI Taxonomy" id="2592383"/>
    <lineage>
        <taxon>Bacteria</taxon>
        <taxon>Pseudomonadati</taxon>
        <taxon>Pseudomonadota</taxon>
        <taxon>Gammaproteobacteria</taxon>
        <taxon>Oceanospirillales</taxon>
        <taxon>Pleioneaceae</taxon>
        <taxon>Aliikangiella</taxon>
    </lineage>
</organism>
<sequence length="254" mass="28347">MKKSIILALLLLFQLGCSSTLLLSPQPYEGQEQIYKEGIQTILSAKNSLVAVRPAFNQYQSNQRPRFVVSVLNGTDTPYDFSVENVRVTVDGFEHKVFTYEELVAEIKSNQMWAAIGAALNSMSRSMQAQQAGTTYHTGAVNSTVNNSYGQNLGTINSSYSGYSYNYAAVQQAQAANNAQTQTEMANIRNNAEMALNNLSSTILKRNTVLPQQTQGGYIVIDELDNLKVPHEILIKIILNDEEHIFRFNHRMLQ</sequence>
<dbReference type="EMBL" id="VIKS01000004">
    <property type="protein sequence ID" value="TQV88282.1"/>
    <property type="molecule type" value="Genomic_DNA"/>
</dbReference>
<feature type="signal peptide" evidence="1">
    <location>
        <begin position="1"/>
        <end position="23"/>
    </location>
</feature>
<proteinExistence type="predicted"/>
<accession>A0A545UFM8</accession>
<gene>
    <name evidence="2" type="ORF">FLL46_07070</name>
</gene>
<dbReference type="RefSeq" id="WP_142892790.1">
    <property type="nucleotide sequence ID" value="NZ_ML660162.1"/>
</dbReference>
<protein>
    <recommendedName>
        <fullName evidence="4">Lipoprotein</fullName>
    </recommendedName>
</protein>
<comment type="caution">
    <text evidence="2">The sequence shown here is derived from an EMBL/GenBank/DDBJ whole genome shotgun (WGS) entry which is preliminary data.</text>
</comment>
<feature type="chain" id="PRO_5021747333" description="Lipoprotein" evidence="1">
    <location>
        <begin position="24"/>
        <end position="254"/>
    </location>
</feature>
<dbReference type="AlphaFoldDB" id="A0A545UFM8"/>
<reference evidence="2 3" key="1">
    <citation type="submission" date="2019-07" db="EMBL/GenBank/DDBJ databases">
        <title>Draft genome for Aliikangiella sp. M105.</title>
        <authorList>
            <person name="Wang G."/>
        </authorList>
    </citation>
    <scope>NUCLEOTIDE SEQUENCE [LARGE SCALE GENOMIC DNA]</scope>
    <source>
        <strain evidence="2 3">M105</strain>
    </source>
</reference>
<evidence type="ECO:0000313" key="3">
    <source>
        <dbReference type="Proteomes" id="UP000315439"/>
    </source>
</evidence>
<name>A0A545UFM8_9GAMM</name>
<dbReference type="Proteomes" id="UP000315439">
    <property type="component" value="Unassembled WGS sequence"/>
</dbReference>
<keyword evidence="1" id="KW-0732">Signal</keyword>
<dbReference type="OrthoDB" id="7200194at2"/>